<evidence type="ECO:0000256" key="2">
    <source>
        <dbReference type="ARBA" id="ARBA00007401"/>
    </source>
</evidence>
<proteinExistence type="inferred from homology"/>
<dbReference type="GO" id="GO:0004565">
    <property type="term" value="F:beta-galactosidase activity"/>
    <property type="evidence" value="ECO:0007669"/>
    <property type="project" value="UniProtKB-EC"/>
</dbReference>
<evidence type="ECO:0000256" key="4">
    <source>
        <dbReference type="ARBA" id="ARBA00022801"/>
    </source>
</evidence>
<reference evidence="8 9" key="1">
    <citation type="journal article" date="2016" name="Genome Announc.">
        <title>Draft Genome Sequence of Paenibacillus amylolyticus Heshi-A3, Isolated from Fermented Rice Bran in a Japanese Fermented Seafood Dish.</title>
        <authorList>
            <person name="Akuzawa S."/>
            <person name="Nagaoka J."/>
            <person name="Kanekatsu M."/>
            <person name="Kubota E."/>
            <person name="Ohtake R."/>
            <person name="Suzuki T."/>
            <person name="Kanesaki Y."/>
        </authorList>
    </citation>
    <scope>NUCLEOTIDE SEQUENCE [LARGE SCALE GENOMIC DNA]</scope>
    <source>
        <strain evidence="8 9">Heshi-A3</strain>
    </source>
</reference>
<reference evidence="9" key="2">
    <citation type="submission" date="2016-01" db="EMBL/GenBank/DDBJ databases">
        <title>Draft Genome Sequence of Paenibacillus amylolyticus Heshi-A3 that Was Isolated from Fermented Rice Bran with Aging Salted Mackerel, Which Was Named Heshiko as Traditional Fermented Seafood in Japan.</title>
        <authorList>
            <person name="Akuzawa S."/>
            <person name="Nakagawa J."/>
            <person name="Kanekatsu T."/>
            <person name="Kubota E."/>
            <person name="Ohtake R."/>
            <person name="Suzuki T."/>
            <person name="Kanesaki Y."/>
        </authorList>
    </citation>
    <scope>NUCLEOTIDE SEQUENCE [LARGE SCALE GENOMIC DNA]</scope>
    <source>
        <strain evidence="9">Heshi-A3</strain>
    </source>
</reference>
<evidence type="ECO:0000259" key="7">
    <source>
        <dbReference type="Pfam" id="PF02836"/>
    </source>
</evidence>
<evidence type="ECO:0000256" key="1">
    <source>
        <dbReference type="ARBA" id="ARBA00001412"/>
    </source>
</evidence>
<feature type="domain" description="Glycoside hydrolase family 2 immunoglobulin-like beta-sandwich" evidence="6">
    <location>
        <begin position="166"/>
        <end position="267"/>
    </location>
</feature>
<evidence type="ECO:0000256" key="3">
    <source>
        <dbReference type="ARBA" id="ARBA00012756"/>
    </source>
</evidence>
<dbReference type="GO" id="GO:0009341">
    <property type="term" value="C:beta-galactosidase complex"/>
    <property type="evidence" value="ECO:0007669"/>
    <property type="project" value="TreeGrafter"/>
</dbReference>
<dbReference type="InterPro" id="IPR017853">
    <property type="entry name" value="GH"/>
</dbReference>
<dbReference type="Gene3D" id="3.20.20.80">
    <property type="entry name" value="Glycosidases"/>
    <property type="match status" value="1"/>
</dbReference>
<dbReference type="AlphaFoldDB" id="A0A117I140"/>
<dbReference type="SUPFAM" id="SSF49303">
    <property type="entry name" value="beta-Galactosidase/glucuronidase domain"/>
    <property type="match status" value="1"/>
</dbReference>
<dbReference type="PANTHER" id="PTHR46323:SF2">
    <property type="entry name" value="BETA-GALACTOSIDASE"/>
    <property type="match status" value="1"/>
</dbReference>
<dbReference type="InterPro" id="IPR050347">
    <property type="entry name" value="Bact_Beta-galactosidase"/>
</dbReference>
<evidence type="ECO:0000256" key="5">
    <source>
        <dbReference type="ARBA" id="ARBA00023295"/>
    </source>
</evidence>
<gene>
    <name evidence="8" type="ORF">PAHA3_1708</name>
</gene>
<protein>
    <recommendedName>
        <fullName evidence="3">beta-galactosidase</fullName>
        <ecNumber evidence="3">3.2.1.23</ecNumber>
    </recommendedName>
</protein>
<evidence type="ECO:0000313" key="8">
    <source>
        <dbReference type="EMBL" id="GAS81634.1"/>
    </source>
</evidence>
<dbReference type="EMBL" id="BCNV01000001">
    <property type="protein sequence ID" value="GAS81634.1"/>
    <property type="molecule type" value="Genomic_DNA"/>
</dbReference>
<dbReference type="SUPFAM" id="SSF49785">
    <property type="entry name" value="Galactose-binding domain-like"/>
    <property type="match status" value="1"/>
</dbReference>
<dbReference type="InterPro" id="IPR008979">
    <property type="entry name" value="Galactose-bd-like_sf"/>
</dbReference>
<dbReference type="InterPro" id="IPR036156">
    <property type="entry name" value="Beta-gal/glucu_dom_sf"/>
</dbReference>
<dbReference type="InterPro" id="IPR006102">
    <property type="entry name" value="Ig-like_GH2"/>
</dbReference>
<dbReference type="InterPro" id="IPR006103">
    <property type="entry name" value="Glyco_hydro_2_cat"/>
</dbReference>
<keyword evidence="5" id="KW-0326">Glycosidase</keyword>
<dbReference type="RefSeq" id="WP_062836021.1">
    <property type="nucleotide sequence ID" value="NZ_BCNV01000001.1"/>
</dbReference>
<dbReference type="Pfam" id="PF02836">
    <property type="entry name" value="Glyco_hydro_2_C"/>
    <property type="match status" value="1"/>
</dbReference>
<dbReference type="PANTHER" id="PTHR46323">
    <property type="entry name" value="BETA-GALACTOSIDASE"/>
    <property type="match status" value="1"/>
</dbReference>
<comment type="caution">
    <text evidence="8">The sequence shown here is derived from an EMBL/GenBank/DDBJ whole genome shotgun (WGS) entry which is preliminary data.</text>
</comment>
<organism evidence="8 9">
    <name type="scientific">Paenibacillus amylolyticus</name>
    <dbReference type="NCBI Taxonomy" id="1451"/>
    <lineage>
        <taxon>Bacteria</taxon>
        <taxon>Bacillati</taxon>
        <taxon>Bacillota</taxon>
        <taxon>Bacilli</taxon>
        <taxon>Bacillales</taxon>
        <taxon>Paenibacillaceae</taxon>
        <taxon>Paenibacillus</taxon>
    </lineage>
</organism>
<dbReference type="Proteomes" id="UP000069697">
    <property type="component" value="Unassembled WGS sequence"/>
</dbReference>
<accession>A0A117I140</accession>
<sequence length="939" mass="106042">MIAAINLEGIWKLQLDENKVESGLNFSDVITLPNTTSHAAKGKKNEKVLIGALTDEYLFEGYAWFTREIEIPEHLAGKRCFLHLERTRVTTVWIDGVEWGTQNSLNTPHRYEIGAGLSAGSHTITIRVDNTDYPTKGGHLTSEDTQTNWNGITGKLELQFFERVFLDNVQVYPVLATRSFDIKAALIGDLQGVRIVVSAVAVSADPVFRTEEQIFAPDSQEIQLTYTIGEDAMLWSDDEPNLYQLHIQLQDQDGEVLDSTEVWTGLREFRAAGDKFTINGRKTFLRGKHDGLIFPLTGYAPTDVDEWVRILAISKSYGINHYRFHTCCPPEAAFIAADLLGIYMEPELPFWGTITDESSDGHNQAEQDYLISEGFAMLRAFGNHPSFVMMSMGNELWGSKDSLNSILKAYKAYDPRHLYTEGSNNFQFVPDILEESEFFCGVRFSKERLFRGSYAMCDAPLGHVQTDLPNTLKDYDSNIVPTQGSDADPSGQTANKEIQIQYGTGSKTVQAEAGSDQLVSHVPIISHEIGQYATFPNFDEISKYTGSLKAKNFEVFRERLEAKGLGHLAEAYFRASGKLAVACYKEELEAAFRSQQLAGFQLLDLQDFSGQGTALVGVLDAFMDSKGMVTPEEWRTFCSDAVLLARFPKYNYQAGELFEARIELSYYRRQVLDGLQLKWELQSEQNEGSIQLEGKADLPATHGEHYVNITDLSIRIPEVSDMTKVELRLSIPGTDIRKSYDLWIYPSQQEVDLSGLNLFTELSDQALALLEQGEDILLFPNPNQIQHAIEGFYSTDFWSYPMFRSISENMKREVPVGTMGLLIQQDHPAFEHFVTEEYSTYPWWSIVSESSSIILDELNKDLQPIVQTIDNFERNHKLGLLMECRVRNGRVLMGALNLESLMATLEGRQLLYSFQRYVQSPAYQPATCLEVDELRQLLN</sequence>
<dbReference type="SUPFAM" id="SSF51445">
    <property type="entry name" value="(Trans)glycosidases"/>
    <property type="match status" value="1"/>
</dbReference>
<dbReference type="Pfam" id="PF00703">
    <property type="entry name" value="Glyco_hydro_2"/>
    <property type="match status" value="1"/>
</dbReference>
<name>A0A117I140_PAEAM</name>
<dbReference type="Gene3D" id="2.60.40.10">
    <property type="entry name" value="Immunoglobulins"/>
    <property type="match status" value="1"/>
</dbReference>
<comment type="catalytic activity">
    <reaction evidence="1">
        <text>Hydrolysis of terminal non-reducing beta-D-galactose residues in beta-D-galactosides.</text>
        <dbReference type="EC" id="3.2.1.23"/>
    </reaction>
</comment>
<keyword evidence="4 8" id="KW-0378">Hydrolase</keyword>
<comment type="similarity">
    <text evidence="2">Belongs to the glycosyl hydrolase 2 family.</text>
</comment>
<dbReference type="Gene3D" id="2.60.120.260">
    <property type="entry name" value="Galactose-binding domain-like"/>
    <property type="match status" value="1"/>
</dbReference>
<dbReference type="EC" id="3.2.1.23" evidence="3"/>
<dbReference type="GO" id="GO:0005990">
    <property type="term" value="P:lactose catabolic process"/>
    <property type="evidence" value="ECO:0007669"/>
    <property type="project" value="TreeGrafter"/>
</dbReference>
<evidence type="ECO:0000313" key="9">
    <source>
        <dbReference type="Proteomes" id="UP000069697"/>
    </source>
</evidence>
<evidence type="ECO:0000259" key="6">
    <source>
        <dbReference type="Pfam" id="PF00703"/>
    </source>
</evidence>
<dbReference type="InterPro" id="IPR013783">
    <property type="entry name" value="Ig-like_fold"/>
</dbReference>
<feature type="domain" description="Glycoside hydrolase family 2 catalytic" evidence="7">
    <location>
        <begin position="273"/>
        <end position="438"/>
    </location>
</feature>